<keyword evidence="3" id="KW-1003">Cell membrane</keyword>
<comment type="subcellular location">
    <subcellularLocation>
        <location evidence="1 7">Cell membrane</location>
        <topology evidence="1 7">Multi-pass membrane protein</topology>
    </subcellularLocation>
</comment>
<keyword evidence="4 7" id="KW-0812">Transmembrane</keyword>
<evidence type="ECO:0000256" key="2">
    <source>
        <dbReference type="ARBA" id="ARBA00022448"/>
    </source>
</evidence>
<proteinExistence type="inferred from homology"/>
<evidence type="ECO:0000313" key="9">
    <source>
        <dbReference type="EMBL" id="SFN98661.1"/>
    </source>
</evidence>
<dbReference type="CDD" id="cd06261">
    <property type="entry name" value="TM_PBP2"/>
    <property type="match status" value="1"/>
</dbReference>
<dbReference type="PANTHER" id="PTHR30151:SF20">
    <property type="entry name" value="ABC TRANSPORTER PERMEASE PROTEIN HI_0355-RELATED"/>
    <property type="match status" value="1"/>
</dbReference>
<organism evidence="9 10">
    <name type="scientific">Cohaesibacter marisflavi</name>
    <dbReference type="NCBI Taxonomy" id="655353"/>
    <lineage>
        <taxon>Bacteria</taxon>
        <taxon>Pseudomonadati</taxon>
        <taxon>Pseudomonadota</taxon>
        <taxon>Alphaproteobacteria</taxon>
        <taxon>Hyphomicrobiales</taxon>
        <taxon>Cohaesibacteraceae</taxon>
    </lineage>
</organism>
<protein>
    <submittedName>
        <fullName evidence="9">NitT/TauT family transport system permease protein</fullName>
    </submittedName>
</protein>
<feature type="transmembrane region" description="Helical" evidence="7">
    <location>
        <begin position="163"/>
        <end position="193"/>
    </location>
</feature>
<feature type="domain" description="ABC transmembrane type-1" evidence="8">
    <location>
        <begin position="53"/>
        <end position="231"/>
    </location>
</feature>
<dbReference type="InterPro" id="IPR000515">
    <property type="entry name" value="MetI-like"/>
</dbReference>
<dbReference type="AlphaFoldDB" id="A0A1I5DIN0"/>
<keyword evidence="6 7" id="KW-0472">Membrane</keyword>
<dbReference type="STRING" id="655353.SAMN04488056_102607"/>
<dbReference type="Proteomes" id="UP000199236">
    <property type="component" value="Unassembled WGS sequence"/>
</dbReference>
<dbReference type="Pfam" id="PF00528">
    <property type="entry name" value="BPD_transp_1"/>
    <property type="match status" value="1"/>
</dbReference>
<feature type="transmembrane region" description="Helical" evidence="7">
    <location>
        <begin position="91"/>
        <end position="113"/>
    </location>
</feature>
<dbReference type="GO" id="GO:0005886">
    <property type="term" value="C:plasma membrane"/>
    <property type="evidence" value="ECO:0007669"/>
    <property type="project" value="UniProtKB-SubCell"/>
</dbReference>
<comment type="similarity">
    <text evidence="7">Belongs to the binding-protein-dependent transport system permease family.</text>
</comment>
<evidence type="ECO:0000256" key="7">
    <source>
        <dbReference type="RuleBase" id="RU363032"/>
    </source>
</evidence>
<evidence type="ECO:0000256" key="6">
    <source>
        <dbReference type="ARBA" id="ARBA00023136"/>
    </source>
</evidence>
<dbReference type="RefSeq" id="WP_090070238.1">
    <property type="nucleotide sequence ID" value="NZ_FOVR01000002.1"/>
</dbReference>
<keyword evidence="2 7" id="KW-0813">Transport</keyword>
<feature type="transmembrane region" description="Helical" evidence="7">
    <location>
        <begin position="60"/>
        <end position="79"/>
    </location>
</feature>
<sequence length="245" mass="26502">MFLKAIIGLVGITALWGAAVPIFDVPHYLLPGPIDVAERLIFLFQRGDLAWHIYVTLSEVFGGFVLGAVVGIAAALAFARFPLIERVLTPLILLLQTIPKIAIAPLLLLWLGLGAAPKVALVAVVTFFPVMTAMLSGIRYMNKSYADLSHVLRLSPWQRFWHIELPAAIPTLFAGATVATTLAMTAAVIGELMGANKGMGFVLATGQENADTATVMGMVILLSFVGWALFAILDFARRRVEDRFL</sequence>
<dbReference type="Gene3D" id="1.10.3720.10">
    <property type="entry name" value="MetI-like"/>
    <property type="match status" value="1"/>
</dbReference>
<feature type="transmembrane region" description="Helical" evidence="7">
    <location>
        <begin position="119"/>
        <end position="142"/>
    </location>
</feature>
<accession>A0A1I5DIN0</accession>
<evidence type="ECO:0000256" key="5">
    <source>
        <dbReference type="ARBA" id="ARBA00022989"/>
    </source>
</evidence>
<evidence type="ECO:0000256" key="1">
    <source>
        <dbReference type="ARBA" id="ARBA00004651"/>
    </source>
</evidence>
<evidence type="ECO:0000259" key="8">
    <source>
        <dbReference type="PROSITE" id="PS50928"/>
    </source>
</evidence>
<dbReference type="InterPro" id="IPR035906">
    <property type="entry name" value="MetI-like_sf"/>
</dbReference>
<evidence type="ECO:0000313" key="10">
    <source>
        <dbReference type="Proteomes" id="UP000199236"/>
    </source>
</evidence>
<dbReference type="PROSITE" id="PS50928">
    <property type="entry name" value="ABC_TM1"/>
    <property type="match status" value="1"/>
</dbReference>
<name>A0A1I5DIN0_9HYPH</name>
<dbReference type="SUPFAM" id="SSF161098">
    <property type="entry name" value="MetI-like"/>
    <property type="match status" value="1"/>
</dbReference>
<dbReference type="PANTHER" id="PTHR30151">
    <property type="entry name" value="ALKANE SULFONATE ABC TRANSPORTER-RELATED, MEMBRANE SUBUNIT"/>
    <property type="match status" value="1"/>
</dbReference>
<keyword evidence="5 7" id="KW-1133">Transmembrane helix</keyword>
<dbReference type="GO" id="GO:0055085">
    <property type="term" value="P:transmembrane transport"/>
    <property type="evidence" value="ECO:0007669"/>
    <property type="project" value="InterPro"/>
</dbReference>
<feature type="transmembrane region" description="Helical" evidence="7">
    <location>
        <begin position="213"/>
        <end position="236"/>
    </location>
</feature>
<dbReference type="EMBL" id="FOVR01000002">
    <property type="protein sequence ID" value="SFN98661.1"/>
    <property type="molecule type" value="Genomic_DNA"/>
</dbReference>
<evidence type="ECO:0000256" key="3">
    <source>
        <dbReference type="ARBA" id="ARBA00022475"/>
    </source>
</evidence>
<reference evidence="9 10" key="1">
    <citation type="submission" date="2016-10" db="EMBL/GenBank/DDBJ databases">
        <authorList>
            <person name="de Groot N.N."/>
        </authorList>
    </citation>
    <scope>NUCLEOTIDE SEQUENCE [LARGE SCALE GENOMIC DNA]</scope>
    <source>
        <strain evidence="9 10">CGMCC 1.9157</strain>
    </source>
</reference>
<keyword evidence="10" id="KW-1185">Reference proteome</keyword>
<evidence type="ECO:0000256" key="4">
    <source>
        <dbReference type="ARBA" id="ARBA00022692"/>
    </source>
</evidence>
<gene>
    <name evidence="9" type="ORF">SAMN04488056_102607</name>
</gene>
<dbReference type="OrthoDB" id="8138334at2"/>